<reference evidence="2" key="1">
    <citation type="submission" date="2016-10" db="EMBL/GenBank/DDBJ databases">
        <authorList>
            <person name="Varghese N."/>
            <person name="Submissions S."/>
        </authorList>
    </citation>
    <scope>NUCLEOTIDE SEQUENCE [LARGE SCALE GENOMIC DNA]</scope>
    <source>
        <strain evidence="2">IMMIB L-1606</strain>
    </source>
</reference>
<protein>
    <submittedName>
        <fullName evidence="1">Uncharacterized protein</fullName>
    </submittedName>
</protein>
<evidence type="ECO:0000313" key="2">
    <source>
        <dbReference type="Proteomes" id="UP000198751"/>
    </source>
</evidence>
<evidence type="ECO:0000313" key="1">
    <source>
        <dbReference type="EMBL" id="SDS88971.1"/>
    </source>
</evidence>
<sequence length="79" mass="8905">MSQTPIDEFLAGEANDYIRAQLLTIIEQRQAGRQYLTYNTFNVLLDVDAGTAIVEDELDVDRQSVVSLSHFETLLRSAD</sequence>
<name>A0A1H1VX03_9MICC</name>
<dbReference type="AlphaFoldDB" id="A0A1H1VX03"/>
<accession>A0A1H1VX03</accession>
<proteinExistence type="predicted"/>
<dbReference type="Proteomes" id="UP000198751">
    <property type="component" value="Chromosome I"/>
</dbReference>
<dbReference type="EMBL" id="LT629779">
    <property type="protein sequence ID" value="SDS88971.1"/>
    <property type="molecule type" value="Genomic_DNA"/>
</dbReference>
<gene>
    <name evidence="1" type="ORF">SAMN04489743_1127</name>
</gene>
<keyword evidence="2" id="KW-1185">Reference proteome</keyword>
<organism evidence="1 2">
    <name type="scientific">Pseudarthrobacter equi</name>
    <dbReference type="NCBI Taxonomy" id="728066"/>
    <lineage>
        <taxon>Bacteria</taxon>
        <taxon>Bacillati</taxon>
        <taxon>Actinomycetota</taxon>
        <taxon>Actinomycetes</taxon>
        <taxon>Micrococcales</taxon>
        <taxon>Micrococcaceae</taxon>
        <taxon>Pseudarthrobacter</taxon>
    </lineage>
</organism>